<reference evidence="7 8" key="1">
    <citation type="journal article" date="2019" name="Nat. Ecol. Evol.">
        <title>Megaphylogeny resolves global patterns of mushroom evolution.</title>
        <authorList>
            <person name="Varga T."/>
            <person name="Krizsan K."/>
            <person name="Foldi C."/>
            <person name="Dima B."/>
            <person name="Sanchez-Garcia M."/>
            <person name="Sanchez-Ramirez S."/>
            <person name="Szollosi G.J."/>
            <person name="Szarkandi J.G."/>
            <person name="Papp V."/>
            <person name="Albert L."/>
            <person name="Andreopoulos W."/>
            <person name="Angelini C."/>
            <person name="Antonin V."/>
            <person name="Barry K.W."/>
            <person name="Bougher N.L."/>
            <person name="Buchanan P."/>
            <person name="Buyck B."/>
            <person name="Bense V."/>
            <person name="Catcheside P."/>
            <person name="Chovatia M."/>
            <person name="Cooper J."/>
            <person name="Damon W."/>
            <person name="Desjardin D."/>
            <person name="Finy P."/>
            <person name="Geml J."/>
            <person name="Haridas S."/>
            <person name="Hughes K."/>
            <person name="Justo A."/>
            <person name="Karasinski D."/>
            <person name="Kautmanova I."/>
            <person name="Kiss B."/>
            <person name="Kocsube S."/>
            <person name="Kotiranta H."/>
            <person name="LaButti K.M."/>
            <person name="Lechner B.E."/>
            <person name="Liimatainen K."/>
            <person name="Lipzen A."/>
            <person name="Lukacs Z."/>
            <person name="Mihaltcheva S."/>
            <person name="Morgado L.N."/>
            <person name="Niskanen T."/>
            <person name="Noordeloos M.E."/>
            <person name="Ohm R.A."/>
            <person name="Ortiz-Santana B."/>
            <person name="Ovrebo C."/>
            <person name="Racz N."/>
            <person name="Riley R."/>
            <person name="Savchenko A."/>
            <person name="Shiryaev A."/>
            <person name="Soop K."/>
            <person name="Spirin V."/>
            <person name="Szebenyi C."/>
            <person name="Tomsovsky M."/>
            <person name="Tulloss R.E."/>
            <person name="Uehling J."/>
            <person name="Grigoriev I.V."/>
            <person name="Vagvolgyi C."/>
            <person name="Papp T."/>
            <person name="Martin F.M."/>
            <person name="Miettinen O."/>
            <person name="Hibbett D.S."/>
            <person name="Nagy L.G."/>
        </authorList>
    </citation>
    <scope>NUCLEOTIDE SEQUENCE [LARGE SCALE GENOMIC DNA]</scope>
    <source>
        <strain evidence="7 8">CBS 121175</strain>
    </source>
</reference>
<dbReference type="OrthoDB" id="408954at2759"/>
<feature type="transmembrane region" description="Helical" evidence="5">
    <location>
        <begin position="42"/>
        <end position="63"/>
    </location>
</feature>
<dbReference type="GO" id="GO:0005506">
    <property type="term" value="F:iron ion binding"/>
    <property type="evidence" value="ECO:0007669"/>
    <property type="project" value="InterPro"/>
</dbReference>
<keyword evidence="8" id="KW-1185">Reference proteome</keyword>
<evidence type="ECO:0000313" key="7">
    <source>
        <dbReference type="EMBL" id="TFK18446.1"/>
    </source>
</evidence>
<comment type="subcellular location">
    <subcellularLocation>
        <location evidence="1">Membrane</location>
    </subcellularLocation>
</comment>
<evidence type="ECO:0000256" key="4">
    <source>
        <dbReference type="ARBA" id="ARBA00023136"/>
    </source>
</evidence>
<feature type="domain" description="Fatty acid hydroxylase" evidence="6">
    <location>
        <begin position="167"/>
        <end position="302"/>
    </location>
</feature>
<name>A0A5C3KEC7_COPMA</name>
<dbReference type="Pfam" id="PF04116">
    <property type="entry name" value="FA_hydroxylase"/>
    <property type="match status" value="1"/>
</dbReference>
<protein>
    <submittedName>
        <fullName evidence="7">Sphingosine hydroxylase</fullName>
    </submittedName>
</protein>
<dbReference type="PANTHER" id="PTHR11863">
    <property type="entry name" value="STEROL DESATURASE"/>
    <property type="match status" value="1"/>
</dbReference>
<evidence type="ECO:0000259" key="6">
    <source>
        <dbReference type="Pfam" id="PF04116"/>
    </source>
</evidence>
<accession>A0A5C3KEC7</accession>
<dbReference type="AlphaFoldDB" id="A0A5C3KEC7"/>
<dbReference type="InterPro" id="IPR050307">
    <property type="entry name" value="Sterol_Desaturase_Related"/>
</dbReference>
<proteinExistence type="predicted"/>
<dbReference type="EMBL" id="ML210400">
    <property type="protein sequence ID" value="TFK18446.1"/>
    <property type="molecule type" value="Genomic_DNA"/>
</dbReference>
<keyword evidence="3 5" id="KW-1133">Transmembrane helix</keyword>
<evidence type="ECO:0000256" key="2">
    <source>
        <dbReference type="ARBA" id="ARBA00022692"/>
    </source>
</evidence>
<evidence type="ECO:0000313" key="8">
    <source>
        <dbReference type="Proteomes" id="UP000307440"/>
    </source>
</evidence>
<keyword evidence="4 5" id="KW-0472">Membrane</keyword>
<dbReference type="InterPro" id="IPR006694">
    <property type="entry name" value="Fatty_acid_hydroxylase"/>
</dbReference>
<evidence type="ECO:0000256" key="3">
    <source>
        <dbReference type="ARBA" id="ARBA00022989"/>
    </source>
</evidence>
<dbReference type="STRING" id="230819.A0A5C3KEC7"/>
<dbReference type="Proteomes" id="UP000307440">
    <property type="component" value="Unassembled WGS sequence"/>
</dbReference>
<feature type="transmembrane region" description="Helical" evidence="5">
    <location>
        <begin position="93"/>
        <end position="112"/>
    </location>
</feature>
<dbReference type="GO" id="GO:0008610">
    <property type="term" value="P:lipid biosynthetic process"/>
    <property type="evidence" value="ECO:0007669"/>
    <property type="project" value="InterPro"/>
</dbReference>
<evidence type="ECO:0000256" key="1">
    <source>
        <dbReference type="ARBA" id="ARBA00004370"/>
    </source>
</evidence>
<feature type="transmembrane region" description="Helical" evidence="5">
    <location>
        <begin position="156"/>
        <end position="180"/>
    </location>
</feature>
<sequence>MSTVNSTTCLSTVIDEPICFQSSYEPVYYFPRAQLVEGIQDAYITMAAPVIAYWVLSLFFHYLDTCSWKWLEAYRIHPSAEVQSKNLVSRSSVVIAVIFQHIIQTVLGLWWLSSEQHAITTDHSAPIRQIALTIRPLLRLVGVADVQRLRQVAEFAYWWAMPALQMFLAMFIIDSWQYFLHRAMHVNKFLYRQLHSWHHRLYVPYAFGALYNHPLEGFLLDTLGTAMAESLTAMTTRQSMILFTISTLKTVDDHCGYSFPWDPLQIASGNNADYHDIHHQVIGIKSNFSQPFFVHWDTLLGTRMTREDIRLRREGKKNKTQ</sequence>
<organism evidence="7 8">
    <name type="scientific">Coprinopsis marcescibilis</name>
    <name type="common">Agaric fungus</name>
    <name type="synonym">Psathyrella marcescibilis</name>
    <dbReference type="NCBI Taxonomy" id="230819"/>
    <lineage>
        <taxon>Eukaryota</taxon>
        <taxon>Fungi</taxon>
        <taxon>Dikarya</taxon>
        <taxon>Basidiomycota</taxon>
        <taxon>Agaricomycotina</taxon>
        <taxon>Agaricomycetes</taxon>
        <taxon>Agaricomycetidae</taxon>
        <taxon>Agaricales</taxon>
        <taxon>Agaricineae</taxon>
        <taxon>Psathyrellaceae</taxon>
        <taxon>Coprinopsis</taxon>
    </lineage>
</organism>
<keyword evidence="2 5" id="KW-0812">Transmembrane</keyword>
<dbReference type="GO" id="GO:0016491">
    <property type="term" value="F:oxidoreductase activity"/>
    <property type="evidence" value="ECO:0007669"/>
    <property type="project" value="InterPro"/>
</dbReference>
<evidence type="ECO:0000256" key="5">
    <source>
        <dbReference type="SAM" id="Phobius"/>
    </source>
</evidence>
<dbReference type="GO" id="GO:0016020">
    <property type="term" value="C:membrane"/>
    <property type="evidence" value="ECO:0007669"/>
    <property type="project" value="UniProtKB-SubCell"/>
</dbReference>
<gene>
    <name evidence="7" type="ORF">FA15DRAFT_675273</name>
</gene>